<dbReference type="AlphaFoldDB" id="A0A8J4Q8X0"/>
<name>A0A8J4Q8X0_9ROSI</name>
<accession>A0A8J4Q8X0</accession>
<comment type="caution">
    <text evidence="1">The sequence shown here is derived from an EMBL/GenBank/DDBJ whole genome shotgun (WGS) entry which is preliminary data.</text>
</comment>
<reference evidence="1" key="1">
    <citation type="submission" date="2020-03" db="EMBL/GenBank/DDBJ databases">
        <title>Castanea mollissima Vanexum genome sequencing.</title>
        <authorList>
            <person name="Staton M."/>
        </authorList>
    </citation>
    <scope>NUCLEOTIDE SEQUENCE</scope>
    <source>
        <tissue evidence="1">Leaf</tissue>
    </source>
</reference>
<gene>
    <name evidence="1" type="ORF">CMV_028443</name>
</gene>
<organism evidence="1 2">
    <name type="scientific">Castanea mollissima</name>
    <name type="common">Chinese chestnut</name>
    <dbReference type="NCBI Taxonomy" id="60419"/>
    <lineage>
        <taxon>Eukaryota</taxon>
        <taxon>Viridiplantae</taxon>
        <taxon>Streptophyta</taxon>
        <taxon>Embryophyta</taxon>
        <taxon>Tracheophyta</taxon>
        <taxon>Spermatophyta</taxon>
        <taxon>Magnoliopsida</taxon>
        <taxon>eudicotyledons</taxon>
        <taxon>Gunneridae</taxon>
        <taxon>Pentapetalae</taxon>
        <taxon>rosids</taxon>
        <taxon>fabids</taxon>
        <taxon>Fagales</taxon>
        <taxon>Fagaceae</taxon>
        <taxon>Castanea</taxon>
    </lineage>
</organism>
<protein>
    <submittedName>
        <fullName evidence="1">Uncharacterized protein</fullName>
    </submittedName>
</protein>
<sequence>MIKPQRGVQRLYQTHKLNLRALSSFSPRSLSKQQHQKKKKKGVNCSSFYHFCYLHLGQQKLEMVKSYGVY</sequence>
<proteinExistence type="predicted"/>
<dbReference type="EMBL" id="JRKL02012488">
    <property type="protein sequence ID" value="KAF3945156.1"/>
    <property type="molecule type" value="Genomic_DNA"/>
</dbReference>
<evidence type="ECO:0000313" key="2">
    <source>
        <dbReference type="Proteomes" id="UP000737018"/>
    </source>
</evidence>
<dbReference type="Proteomes" id="UP000737018">
    <property type="component" value="Unassembled WGS sequence"/>
</dbReference>
<keyword evidence="2" id="KW-1185">Reference proteome</keyword>
<evidence type="ECO:0000313" key="1">
    <source>
        <dbReference type="EMBL" id="KAF3945156.1"/>
    </source>
</evidence>